<dbReference type="Gene3D" id="1.20.1740.10">
    <property type="entry name" value="Amino acid/polyamine transporter I"/>
    <property type="match status" value="1"/>
</dbReference>
<dbReference type="Pfam" id="PF13906">
    <property type="entry name" value="AA_permease_C"/>
    <property type="match status" value="1"/>
</dbReference>
<evidence type="ECO:0000256" key="3">
    <source>
        <dbReference type="ARBA" id="ARBA00022989"/>
    </source>
</evidence>
<evidence type="ECO:0000259" key="6">
    <source>
        <dbReference type="Pfam" id="PF13906"/>
    </source>
</evidence>
<feature type="transmembrane region" description="Helical" evidence="5">
    <location>
        <begin position="284"/>
        <end position="307"/>
    </location>
</feature>
<proteinExistence type="predicted"/>
<reference evidence="7" key="2">
    <citation type="submission" date="2004-02" db="EMBL/GenBank/DDBJ databases">
        <authorList>
            <consortium name="Genoscope"/>
            <consortium name="Whitehead Institute Centre for Genome Research"/>
        </authorList>
    </citation>
    <scope>NUCLEOTIDE SEQUENCE</scope>
</reference>
<name>Q4SFV5_TETNG</name>
<feature type="transmembrane region" description="Helical" evidence="5">
    <location>
        <begin position="37"/>
        <end position="58"/>
    </location>
</feature>
<keyword evidence="2 5" id="KW-0812">Transmembrane</keyword>
<dbReference type="EMBL" id="CAAE01014601">
    <property type="protein sequence ID" value="CAG00477.1"/>
    <property type="molecule type" value="Genomic_DNA"/>
</dbReference>
<dbReference type="GO" id="GO:0015189">
    <property type="term" value="F:L-lysine transmembrane transporter activity"/>
    <property type="evidence" value="ECO:0007669"/>
    <property type="project" value="TreeGrafter"/>
</dbReference>
<feature type="transmembrane region" description="Helical" evidence="5">
    <location>
        <begin position="97"/>
        <end position="123"/>
    </location>
</feature>
<feature type="transmembrane region" description="Helical" evidence="5">
    <location>
        <begin position="587"/>
        <end position="606"/>
    </location>
</feature>
<feature type="transmembrane region" description="Helical" evidence="5">
    <location>
        <begin position="444"/>
        <end position="465"/>
    </location>
</feature>
<comment type="subcellular location">
    <subcellularLocation>
        <location evidence="1">Membrane</location>
        <topology evidence="1">Multi-pass membrane protein</topology>
    </subcellularLocation>
</comment>
<evidence type="ECO:0000256" key="1">
    <source>
        <dbReference type="ARBA" id="ARBA00004141"/>
    </source>
</evidence>
<dbReference type="FunFam" id="1.20.1740.10:FF:000053">
    <property type="entry name" value="Cationic amino acid transporter 3"/>
    <property type="match status" value="1"/>
</dbReference>
<feature type="transmembrane region" description="Helical" evidence="5">
    <location>
        <begin position="319"/>
        <end position="351"/>
    </location>
</feature>
<dbReference type="InterPro" id="IPR002293">
    <property type="entry name" value="AA/rel_permease1"/>
</dbReference>
<dbReference type="GO" id="GO:0005886">
    <property type="term" value="C:plasma membrane"/>
    <property type="evidence" value="ECO:0007669"/>
    <property type="project" value="TreeGrafter"/>
</dbReference>
<feature type="transmembrane region" description="Helical" evidence="5">
    <location>
        <begin position="223"/>
        <end position="242"/>
    </location>
</feature>
<keyword evidence="4 5" id="KW-0472">Membrane</keyword>
<feature type="transmembrane region" description="Helical" evidence="5">
    <location>
        <begin position="64"/>
        <end position="85"/>
    </location>
</feature>
<protein>
    <submittedName>
        <fullName evidence="7">(spotted green pufferfish) hypothetical protein</fullName>
    </submittedName>
</protein>
<organism evidence="7">
    <name type="scientific">Tetraodon nigroviridis</name>
    <name type="common">Spotted green pufferfish</name>
    <name type="synonym">Chelonodon nigroviridis</name>
    <dbReference type="NCBI Taxonomy" id="99883"/>
    <lineage>
        <taxon>Eukaryota</taxon>
        <taxon>Metazoa</taxon>
        <taxon>Chordata</taxon>
        <taxon>Craniata</taxon>
        <taxon>Vertebrata</taxon>
        <taxon>Euteleostomi</taxon>
        <taxon>Actinopterygii</taxon>
        <taxon>Neopterygii</taxon>
        <taxon>Teleostei</taxon>
        <taxon>Neoteleostei</taxon>
        <taxon>Acanthomorphata</taxon>
        <taxon>Eupercaria</taxon>
        <taxon>Tetraodontiformes</taxon>
        <taxon>Tetradontoidea</taxon>
        <taxon>Tetraodontidae</taxon>
        <taxon>Tetraodon</taxon>
    </lineage>
</organism>
<feature type="transmembrane region" description="Helical" evidence="5">
    <location>
        <begin position="194"/>
        <end position="211"/>
    </location>
</feature>
<dbReference type="InterPro" id="IPR029485">
    <property type="entry name" value="CAT_C"/>
</dbReference>
<dbReference type="OrthoDB" id="3900342at2759"/>
<feature type="transmembrane region" description="Helical" evidence="5">
    <location>
        <begin position="545"/>
        <end position="567"/>
    </location>
</feature>
<gene>
    <name evidence="7" type="ORF">GSTENG00018927001</name>
</gene>
<dbReference type="GO" id="GO:0061459">
    <property type="term" value="F:L-arginine transmembrane transporter activity"/>
    <property type="evidence" value="ECO:0007669"/>
    <property type="project" value="TreeGrafter"/>
</dbReference>
<dbReference type="PANTHER" id="PTHR43243:SF88">
    <property type="entry name" value="HIGH AFFINITY CATIONIC AMINO ACID TRANSPORTER 1 ISOFORM X1"/>
    <property type="match status" value="1"/>
</dbReference>
<dbReference type="GO" id="GO:0097638">
    <property type="term" value="P:L-arginine import across plasma membrane"/>
    <property type="evidence" value="ECO:0007669"/>
    <property type="project" value="TreeGrafter"/>
</dbReference>
<accession>Q4SFV5</accession>
<dbReference type="GO" id="GO:0000064">
    <property type="term" value="F:L-ornithine transmembrane transporter activity"/>
    <property type="evidence" value="ECO:0007669"/>
    <property type="project" value="TreeGrafter"/>
</dbReference>
<reference evidence="7" key="1">
    <citation type="journal article" date="2004" name="Nature">
        <title>Genome duplication in the teleost fish Tetraodon nigroviridis reveals the early vertebrate proto-karyotype.</title>
        <authorList>
            <person name="Jaillon O."/>
            <person name="Aury J.-M."/>
            <person name="Brunet F."/>
            <person name="Petit J.-L."/>
            <person name="Stange-Thomann N."/>
            <person name="Mauceli E."/>
            <person name="Bouneau L."/>
            <person name="Fischer C."/>
            <person name="Ozouf-Costaz C."/>
            <person name="Bernot A."/>
            <person name="Nicaud S."/>
            <person name="Jaffe D."/>
            <person name="Fisher S."/>
            <person name="Lutfalla G."/>
            <person name="Dossat C."/>
            <person name="Segurens B."/>
            <person name="Dasilva C."/>
            <person name="Salanoubat M."/>
            <person name="Levy M."/>
            <person name="Boudet N."/>
            <person name="Castellano S."/>
            <person name="Anthouard V."/>
            <person name="Jubin C."/>
            <person name="Castelli V."/>
            <person name="Katinka M."/>
            <person name="Vacherie B."/>
            <person name="Biemont C."/>
            <person name="Skalli Z."/>
            <person name="Cattolico L."/>
            <person name="Poulain J."/>
            <person name="De Berardinis V."/>
            <person name="Cruaud C."/>
            <person name="Duprat S."/>
            <person name="Brottier P."/>
            <person name="Coutanceau J.-P."/>
            <person name="Gouzy J."/>
            <person name="Parra G."/>
            <person name="Lardier G."/>
            <person name="Chapple C."/>
            <person name="McKernan K.J."/>
            <person name="McEwan P."/>
            <person name="Bosak S."/>
            <person name="Kellis M."/>
            <person name="Volff J.-N."/>
            <person name="Guigo R."/>
            <person name="Zody M.C."/>
            <person name="Mesirov J."/>
            <person name="Lindblad-Toh K."/>
            <person name="Birren B."/>
            <person name="Nusbaum C."/>
            <person name="Kahn D."/>
            <person name="Robinson-Rechavi M."/>
            <person name="Laudet V."/>
            <person name="Schachter V."/>
            <person name="Quetier F."/>
            <person name="Saurin W."/>
            <person name="Scarpelli C."/>
            <person name="Wincker P."/>
            <person name="Lander E.S."/>
            <person name="Weissenbach J."/>
            <person name="Roest Crollius H."/>
        </authorList>
    </citation>
    <scope>NUCLEOTIDE SEQUENCE [LARGE SCALE GENOMIC DNA]</scope>
</reference>
<dbReference type="AlphaFoldDB" id="Q4SFV5"/>
<feature type="domain" description="Cationic amino acid transporter C-terminal" evidence="6">
    <location>
        <begin position="586"/>
        <end position="623"/>
    </location>
</feature>
<dbReference type="KEGG" id="tng:GSTEN00018927G001"/>
<evidence type="ECO:0000313" key="7">
    <source>
        <dbReference type="EMBL" id="CAG00477.1"/>
    </source>
</evidence>
<evidence type="ECO:0000256" key="5">
    <source>
        <dbReference type="SAM" id="Phobius"/>
    </source>
</evidence>
<feature type="transmembrane region" description="Helical" evidence="5">
    <location>
        <begin position="371"/>
        <end position="397"/>
    </location>
</feature>
<sequence>MALRRVLGFGKQLLRVKVVDCNSEESHLSRCLNTFDLVALGVGSTLGAGVYVLAGAVARDNSGPAIVLCFLIAALASVLAGLCYAEFGARVPKTGSAYLYSYVTVGEIWAFFTGWNLILSYIIGKKLSAGLSRVAQMKKQRHHPMPSFCTSGTSSVARAWSATFDELIEKRIEHFCKEYMSMNAPGMLAEYPDVFAVVIIIILTGLLAFGVKESAAVNKVFTCINILVLLFMIISGLVKGTIKNWQVDPEEMLKTNYTTSNSSLNLTDLLPSRESIGAGGFMPFGWSGVLSGAATCFYAFVGFDCIATTGEEVKNPQRAIPIGIVSSLLICFVAYFGVSAALTLMMPYYMLDSNSPLPVAFRYVGWEGAKYAVAVGSLCALSTSLLGSMFPLPRIIFAMARDGLLFSFLARISERKSPVTSTVTAGVMSAIMAFLFNLKDLVDLMSIGTLLAYTLVAACVLVLRYQPERPGLAMSSSPEEAELSDSSPSITMLPGLEERFSFRTLLFPDTPEPSKLSGFTVNMCASLLGLLILAFSVLAVQGGTAVWNVVALTVIFMVSLLLVFIIWRQPESKTKLSFKVRNTLLEVPLLPFIPVISMFVNVYLMMQLDRGTWIRFAIWMVLVHLPRFYDLLRLWHSPQRRGGGCRLLGEGDDRLQPQR</sequence>
<feature type="transmembrane region" description="Helical" evidence="5">
    <location>
        <begin position="519"/>
        <end position="539"/>
    </location>
</feature>
<dbReference type="PANTHER" id="PTHR43243">
    <property type="entry name" value="INNER MEMBRANE TRANSPORTER YGJI-RELATED"/>
    <property type="match status" value="1"/>
</dbReference>
<evidence type="ECO:0000256" key="2">
    <source>
        <dbReference type="ARBA" id="ARBA00022692"/>
    </source>
</evidence>
<keyword evidence="3 5" id="KW-1133">Transmembrane helix</keyword>
<evidence type="ECO:0000256" key="4">
    <source>
        <dbReference type="ARBA" id="ARBA00023136"/>
    </source>
</evidence>
<comment type="caution">
    <text evidence="7">The sequence shown here is derived from an EMBL/GenBank/DDBJ whole genome shotgun (WGS) entry which is preliminary data.</text>
</comment>
<dbReference type="Pfam" id="PF13520">
    <property type="entry name" value="AA_permease_2"/>
    <property type="match status" value="1"/>
</dbReference>
<feature type="transmembrane region" description="Helical" evidence="5">
    <location>
        <begin position="612"/>
        <end position="632"/>
    </location>
</feature>